<feature type="chain" id="PRO_5019581284" evidence="5">
    <location>
        <begin position="22"/>
        <end position="372"/>
    </location>
</feature>
<evidence type="ECO:0000313" key="8">
    <source>
        <dbReference type="Proteomes" id="UP000282832"/>
    </source>
</evidence>
<dbReference type="InterPro" id="IPR013766">
    <property type="entry name" value="Thioredoxin_domain"/>
</dbReference>
<dbReference type="PROSITE" id="PS51352">
    <property type="entry name" value="THIOREDOXIN_2"/>
    <property type="match status" value="1"/>
</dbReference>
<dbReference type="AlphaFoldDB" id="A0A437PMA2"/>
<dbReference type="PANTHER" id="PTHR42852:SF6">
    <property type="entry name" value="THIOL:DISULFIDE INTERCHANGE PROTEIN DSBE"/>
    <property type="match status" value="1"/>
</dbReference>
<keyword evidence="3" id="KW-1015">Disulfide bond</keyword>
<dbReference type="GO" id="GO:0016209">
    <property type="term" value="F:antioxidant activity"/>
    <property type="evidence" value="ECO:0007669"/>
    <property type="project" value="InterPro"/>
</dbReference>
<organism evidence="7 8">
    <name type="scientific">Sandaracinomonas limnophila</name>
    <dbReference type="NCBI Taxonomy" id="1862386"/>
    <lineage>
        <taxon>Bacteria</taxon>
        <taxon>Pseudomonadati</taxon>
        <taxon>Bacteroidota</taxon>
        <taxon>Cytophagia</taxon>
        <taxon>Cytophagales</taxon>
        <taxon>Flectobacillaceae</taxon>
        <taxon>Sandaracinomonas</taxon>
    </lineage>
</organism>
<proteinExistence type="predicted"/>
<dbReference type="PANTHER" id="PTHR42852">
    <property type="entry name" value="THIOL:DISULFIDE INTERCHANGE PROTEIN DSBE"/>
    <property type="match status" value="1"/>
</dbReference>
<feature type="domain" description="Thioredoxin" evidence="6">
    <location>
        <begin position="233"/>
        <end position="372"/>
    </location>
</feature>
<comment type="caution">
    <text evidence="7">The sequence shown here is derived from an EMBL/GenBank/DDBJ whole genome shotgun (WGS) entry which is preliminary data.</text>
</comment>
<evidence type="ECO:0000256" key="5">
    <source>
        <dbReference type="SAM" id="SignalP"/>
    </source>
</evidence>
<dbReference type="InterPro" id="IPR036249">
    <property type="entry name" value="Thioredoxin-like_sf"/>
</dbReference>
<dbReference type="Proteomes" id="UP000282832">
    <property type="component" value="Unassembled WGS sequence"/>
</dbReference>
<dbReference type="PROSITE" id="PS00194">
    <property type="entry name" value="THIOREDOXIN_1"/>
    <property type="match status" value="1"/>
</dbReference>
<keyword evidence="4" id="KW-0676">Redox-active center</keyword>
<protein>
    <submittedName>
        <fullName evidence="7">TlpA family protein disulfide reductase</fullName>
    </submittedName>
</protein>
<dbReference type="SUPFAM" id="SSF52833">
    <property type="entry name" value="Thioredoxin-like"/>
    <property type="match status" value="1"/>
</dbReference>
<dbReference type="OrthoDB" id="6399635at2"/>
<evidence type="ECO:0000256" key="3">
    <source>
        <dbReference type="ARBA" id="ARBA00023157"/>
    </source>
</evidence>
<evidence type="ECO:0000256" key="2">
    <source>
        <dbReference type="ARBA" id="ARBA00022748"/>
    </source>
</evidence>
<sequence>MKKIVTFVLFLALLSSFVTNAQNYEIVAKANQVIPNRKIYLEYINVRGQIVKVDSMLPNAQKTVKFTGKVLDGGAFYLVNFFDVPNPQKVLAIIDEGDKVEIQADGISTPEKPGTFSIKGSSDNIKYMLQIMEYSKALETKVKTWNEELKKNPSAQARIQSEFAISQKETVNKIKALIPVMGTKLVALWATNFLPAETELATLEDIGNKFKVARPNHPQVKPFLENLKRMKGVNIGSDAPEVDLPTPTGERLALSSLKGKYVLLDFWASWCGPCRQENPNVVKTYAKYKDSGFEILGISLDKDKAAWLRAIENDHLTWKHVSDLQYWNSVAAQAYQVNSIPMTYLVGPDGKIVAKGLRGPSLDNFLLNLFKK</sequence>
<keyword evidence="5" id="KW-0732">Signal</keyword>
<name>A0A437PMA2_9BACT</name>
<comment type="subcellular location">
    <subcellularLocation>
        <location evidence="1">Cell envelope</location>
    </subcellularLocation>
</comment>
<gene>
    <name evidence="7" type="ORF">EOJ36_11810</name>
</gene>
<evidence type="ECO:0000259" key="6">
    <source>
        <dbReference type="PROSITE" id="PS51352"/>
    </source>
</evidence>
<keyword evidence="2" id="KW-0201">Cytochrome c-type biogenesis</keyword>
<dbReference type="InterPro" id="IPR017937">
    <property type="entry name" value="Thioredoxin_CS"/>
</dbReference>
<dbReference type="GO" id="GO:0030313">
    <property type="term" value="C:cell envelope"/>
    <property type="evidence" value="ECO:0007669"/>
    <property type="project" value="UniProtKB-SubCell"/>
</dbReference>
<dbReference type="EMBL" id="SACY01000006">
    <property type="protein sequence ID" value="RVU23410.1"/>
    <property type="molecule type" value="Genomic_DNA"/>
</dbReference>
<feature type="signal peptide" evidence="5">
    <location>
        <begin position="1"/>
        <end position="21"/>
    </location>
</feature>
<dbReference type="Pfam" id="PF00578">
    <property type="entry name" value="AhpC-TSA"/>
    <property type="match status" value="1"/>
</dbReference>
<dbReference type="RefSeq" id="WP_127805637.1">
    <property type="nucleotide sequence ID" value="NZ_SACY01000006.1"/>
</dbReference>
<evidence type="ECO:0000256" key="1">
    <source>
        <dbReference type="ARBA" id="ARBA00004196"/>
    </source>
</evidence>
<accession>A0A437PMA2</accession>
<dbReference type="GO" id="GO:0017004">
    <property type="term" value="P:cytochrome complex assembly"/>
    <property type="evidence" value="ECO:0007669"/>
    <property type="project" value="UniProtKB-KW"/>
</dbReference>
<dbReference type="GO" id="GO:0016491">
    <property type="term" value="F:oxidoreductase activity"/>
    <property type="evidence" value="ECO:0007669"/>
    <property type="project" value="InterPro"/>
</dbReference>
<dbReference type="Gene3D" id="3.40.30.10">
    <property type="entry name" value="Glutaredoxin"/>
    <property type="match status" value="1"/>
</dbReference>
<dbReference type="InterPro" id="IPR050553">
    <property type="entry name" value="Thioredoxin_ResA/DsbE_sf"/>
</dbReference>
<reference evidence="7 8" key="1">
    <citation type="submission" date="2019-01" db="EMBL/GenBank/DDBJ databases">
        <authorList>
            <person name="Chen W.-M."/>
        </authorList>
    </citation>
    <scope>NUCLEOTIDE SEQUENCE [LARGE SCALE GENOMIC DNA]</scope>
    <source>
        <strain evidence="7 8">FSY-15</strain>
    </source>
</reference>
<dbReference type="CDD" id="cd02966">
    <property type="entry name" value="TlpA_like_family"/>
    <property type="match status" value="1"/>
</dbReference>
<dbReference type="InterPro" id="IPR000866">
    <property type="entry name" value="AhpC/TSA"/>
</dbReference>
<keyword evidence="8" id="KW-1185">Reference proteome</keyword>
<evidence type="ECO:0000256" key="4">
    <source>
        <dbReference type="ARBA" id="ARBA00023284"/>
    </source>
</evidence>
<evidence type="ECO:0000313" key="7">
    <source>
        <dbReference type="EMBL" id="RVU23410.1"/>
    </source>
</evidence>